<dbReference type="Proteomes" id="UP001153269">
    <property type="component" value="Unassembled WGS sequence"/>
</dbReference>
<name>A0A9N7UXH4_PLEPL</name>
<comment type="caution">
    <text evidence="1">The sequence shown here is derived from an EMBL/GenBank/DDBJ whole genome shotgun (WGS) entry which is preliminary data.</text>
</comment>
<reference evidence="1" key="1">
    <citation type="submission" date="2020-03" db="EMBL/GenBank/DDBJ databases">
        <authorList>
            <person name="Weist P."/>
        </authorList>
    </citation>
    <scope>NUCLEOTIDE SEQUENCE</scope>
</reference>
<evidence type="ECO:0000313" key="1">
    <source>
        <dbReference type="EMBL" id="CAB1438716.1"/>
    </source>
</evidence>
<protein>
    <submittedName>
        <fullName evidence="1">Uncharacterized protein</fullName>
    </submittedName>
</protein>
<gene>
    <name evidence="1" type="ORF">PLEPLA_LOCUS26610</name>
</gene>
<proteinExistence type="predicted"/>
<dbReference type="EMBL" id="CADEAL010002201">
    <property type="protein sequence ID" value="CAB1438716.1"/>
    <property type="molecule type" value="Genomic_DNA"/>
</dbReference>
<organism evidence="1 2">
    <name type="scientific">Pleuronectes platessa</name>
    <name type="common">European plaice</name>
    <dbReference type="NCBI Taxonomy" id="8262"/>
    <lineage>
        <taxon>Eukaryota</taxon>
        <taxon>Metazoa</taxon>
        <taxon>Chordata</taxon>
        <taxon>Craniata</taxon>
        <taxon>Vertebrata</taxon>
        <taxon>Euteleostomi</taxon>
        <taxon>Actinopterygii</taxon>
        <taxon>Neopterygii</taxon>
        <taxon>Teleostei</taxon>
        <taxon>Neoteleostei</taxon>
        <taxon>Acanthomorphata</taxon>
        <taxon>Carangaria</taxon>
        <taxon>Pleuronectiformes</taxon>
        <taxon>Pleuronectoidei</taxon>
        <taxon>Pleuronectidae</taxon>
        <taxon>Pleuronectes</taxon>
    </lineage>
</organism>
<evidence type="ECO:0000313" key="2">
    <source>
        <dbReference type="Proteomes" id="UP001153269"/>
    </source>
</evidence>
<keyword evidence="2" id="KW-1185">Reference proteome</keyword>
<accession>A0A9N7UXH4</accession>
<sequence length="191" mass="20794">MSADFFIAERKEGSKVFVGEEGDRVTPLCKQLTLVAVEGWGPGRVPMFRWPVAVRPGREGAGLKAAEPSDSICCFLHSGEEGDRESQRQLVEDNVPDPDSSLLLIQARVVSSLPRGYPDIPLPSHNLQLFLGDPEVFPGQMGYRVPPASFESISGSPPSWGNGKQPAGILTRCLNHLKDDKEQGSYTSPHL</sequence>
<dbReference type="AlphaFoldDB" id="A0A9N7UXH4"/>